<feature type="compositionally biased region" description="Basic and acidic residues" evidence="1">
    <location>
        <begin position="1"/>
        <end position="16"/>
    </location>
</feature>
<reference evidence="2 3" key="1">
    <citation type="journal article" date="2019" name="Int. J. Syst. Evol. Microbiol.">
        <title>The Global Catalogue of Microorganisms (GCM) 10K type strain sequencing project: providing services to taxonomists for standard genome sequencing and annotation.</title>
        <authorList>
            <consortium name="The Broad Institute Genomics Platform"/>
            <consortium name="The Broad Institute Genome Sequencing Center for Infectious Disease"/>
            <person name="Wu L."/>
            <person name="Ma J."/>
        </authorList>
    </citation>
    <scope>NUCLEOTIDE SEQUENCE [LARGE SCALE GENOMIC DNA]</scope>
    <source>
        <strain evidence="2 3">JCM 4524</strain>
    </source>
</reference>
<evidence type="ECO:0000313" key="2">
    <source>
        <dbReference type="EMBL" id="GAA2659331.1"/>
    </source>
</evidence>
<comment type="caution">
    <text evidence="2">The sequence shown here is derived from an EMBL/GenBank/DDBJ whole genome shotgun (WGS) entry which is preliminary data.</text>
</comment>
<dbReference type="Proteomes" id="UP001500151">
    <property type="component" value="Unassembled WGS sequence"/>
</dbReference>
<organism evidence="2 3">
    <name type="scientific">Streptomyces vastus</name>
    <dbReference type="NCBI Taxonomy" id="285451"/>
    <lineage>
        <taxon>Bacteria</taxon>
        <taxon>Bacillati</taxon>
        <taxon>Actinomycetota</taxon>
        <taxon>Actinomycetes</taxon>
        <taxon>Kitasatosporales</taxon>
        <taxon>Streptomycetaceae</taxon>
        <taxon>Streptomyces</taxon>
    </lineage>
</organism>
<feature type="region of interest" description="Disordered" evidence="1">
    <location>
        <begin position="1"/>
        <end position="37"/>
    </location>
</feature>
<dbReference type="EMBL" id="BAAASJ010000118">
    <property type="protein sequence ID" value="GAA2659331.1"/>
    <property type="molecule type" value="Genomic_DNA"/>
</dbReference>
<protein>
    <submittedName>
        <fullName evidence="2">Uncharacterized protein</fullName>
    </submittedName>
</protein>
<gene>
    <name evidence="2" type="ORF">GCM10010307_75810</name>
</gene>
<name>A0ABN3RS20_9ACTN</name>
<proteinExistence type="predicted"/>
<evidence type="ECO:0000256" key="1">
    <source>
        <dbReference type="SAM" id="MobiDB-lite"/>
    </source>
</evidence>
<evidence type="ECO:0000313" key="3">
    <source>
        <dbReference type="Proteomes" id="UP001500151"/>
    </source>
</evidence>
<keyword evidence="3" id="KW-1185">Reference proteome</keyword>
<feature type="compositionally biased region" description="Gly residues" evidence="1">
    <location>
        <begin position="27"/>
        <end position="37"/>
    </location>
</feature>
<accession>A0ABN3RS20</accession>
<sequence>MLAGERSSHPEREGRVGARTVKAPVTGTGGRAGAGPGGIGAGLGLTVAGHDVADTTDGEFGVP</sequence>